<dbReference type="EMBL" id="KK583295">
    <property type="protein sequence ID" value="KDO21099.1"/>
    <property type="molecule type" value="Genomic_DNA"/>
</dbReference>
<dbReference type="KEGG" id="spar:SPRG_21343"/>
<dbReference type="RefSeq" id="XP_012208213.1">
    <property type="nucleotide sequence ID" value="XM_012352823.1"/>
</dbReference>
<evidence type="ECO:0000313" key="2">
    <source>
        <dbReference type="Proteomes" id="UP000030745"/>
    </source>
</evidence>
<proteinExistence type="predicted"/>
<organism evidence="1 2">
    <name type="scientific">Saprolegnia parasitica (strain CBS 223.65)</name>
    <dbReference type="NCBI Taxonomy" id="695850"/>
    <lineage>
        <taxon>Eukaryota</taxon>
        <taxon>Sar</taxon>
        <taxon>Stramenopiles</taxon>
        <taxon>Oomycota</taxon>
        <taxon>Saprolegniomycetes</taxon>
        <taxon>Saprolegniales</taxon>
        <taxon>Saprolegniaceae</taxon>
        <taxon>Saprolegnia</taxon>
    </lineage>
</organism>
<gene>
    <name evidence="1" type="ORF">SPRG_21343</name>
</gene>
<dbReference type="AlphaFoldDB" id="A0A067BRG7"/>
<dbReference type="GeneID" id="24142122"/>
<name>A0A067BRG7_SAPPC</name>
<reference evidence="1 2" key="1">
    <citation type="journal article" date="2013" name="PLoS Genet.">
        <title>Distinctive expansion of potential virulence genes in the genome of the oomycete fish pathogen Saprolegnia parasitica.</title>
        <authorList>
            <person name="Jiang R.H."/>
            <person name="de Bruijn I."/>
            <person name="Haas B.J."/>
            <person name="Belmonte R."/>
            <person name="Lobach L."/>
            <person name="Christie J."/>
            <person name="van den Ackerveken G."/>
            <person name="Bottin A."/>
            <person name="Bulone V."/>
            <person name="Diaz-Moreno S.M."/>
            <person name="Dumas B."/>
            <person name="Fan L."/>
            <person name="Gaulin E."/>
            <person name="Govers F."/>
            <person name="Grenville-Briggs L.J."/>
            <person name="Horner N.R."/>
            <person name="Levin J.Z."/>
            <person name="Mammella M."/>
            <person name="Meijer H.J."/>
            <person name="Morris P."/>
            <person name="Nusbaum C."/>
            <person name="Oome S."/>
            <person name="Phillips A.J."/>
            <person name="van Rooyen D."/>
            <person name="Rzeszutek E."/>
            <person name="Saraiva M."/>
            <person name="Secombes C.J."/>
            <person name="Seidl M.F."/>
            <person name="Snel B."/>
            <person name="Stassen J.H."/>
            <person name="Sykes S."/>
            <person name="Tripathy S."/>
            <person name="van den Berg H."/>
            <person name="Vega-Arreguin J.C."/>
            <person name="Wawra S."/>
            <person name="Young S.K."/>
            <person name="Zeng Q."/>
            <person name="Dieguez-Uribeondo J."/>
            <person name="Russ C."/>
            <person name="Tyler B.M."/>
            <person name="van West P."/>
        </authorList>
    </citation>
    <scope>NUCLEOTIDE SEQUENCE [LARGE SCALE GENOMIC DNA]</scope>
    <source>
        <strain evidence="1 2">CBS 223.65</strain>
    </source>
</reference>
<dbReference type="Proteomes" id="UP000030745">
    <property type="component" value="Unassembled WGS sequence"/>
</dbReference>
<feature type="non-terminal residue" evidence="1">
    <location>
        <position position="1"/>
    </location>
</feature>
<protein>
    <submittedName>
        <fullName evidence="1">Uncharacterized protein</fullName>
    </submittedName>
</protein>
<sequence>HGWLCRAVEAHIPVLCGPGGHAPWAQWTADRALARCTMSSEAKRRLAACANESPPTLAMWYQPSIR</sequence>
<keyword evidence="2" id="KW-1185">Reference proteome</keyword>
<dbReference type="VEuPathDB" id="FungiDB:SPRG_21343"/>
<evidence type="ECO:0000313" key="1">
    <source>
        <dbReference type="EMBL" id="KDO21099.1"/>
    </source>
</evidence>
<accession>A0A067BRG7</accession>